<dbReference type="Proteomes" id="UP000886803">
    <property type="component" value="Unassembled WGS sequence"/>
</dbReference>
<proteinExistence type="predicted"/>
<evidence type="ECO:0000313" key="1">
    <source>
        <dbReference type="EMBL" id="HJB42425.1"/>
    </source>
</evidence>
<accession>A0A9D2S4J8</accession>
<dbReference type="Pfam" id="PF13692">
    <property type="entry name" value="Glyco_trans_1_4"/>
    <property type="match status" value="1"/>
</dbReference>
<dbReference type="PANTHER" id="PTHR12526:SF636">
    <property type="entry name" value="BLL3647 PROTEIN"/>
    <property type="match status" value="1"/>
</dbReference>
<dbReference type="PANTHER" id="PTHR12526">
    <property type="entry name" value="GLYCOSYLTRANSFERASE"/>
    <property type="match status" value="1"/>
</dbReference>
<comment type="caution">
    <text evidence="1">The sequence shown here is derived from an EMBL/GenBank/DDBJ whole genome shotgun (WGS) entry which is preliminary data.</text>
</comment>
<dbReference type="AlphaFoldDB" id="A0A9D2S4J8"/>
<dbReference type="EMBL" id="DWYG01000134">
    <property type="protein sequence ID" value="HJB42425.1"/>
    <property type="molecule type" value="Genomic_DNA"/>
</dbReference>
<name>A0A9D2S4J8_9FIRM</name>
<reference evidence="1" key="1">
    <citation type="journal article" date="2021" name="PeerJ">
        <title>Extensive microbial diversity within the chicken gut microbiome revealed by metagenomics and culture.</title>
        <authorList>
            <person name="Gilroy R."/>
            <person name="Ravi A."/>
            <person name="Getino M."/>
            <person name="Pursley I."/>
            <person name="Horton D.L."/>
            <person name="Alikhan N.F."/>
            <person name="Baker D."/>
            <person name="Gharbi K."/>
            <person name="Hall N."/>
            <person name="Watson M."/>
            <person name="Adriaenssens E.M."/>
            <person name="Foster-Nyarko E."/>
            <person name="Jarju S."/>
            <person name="Secka A."/>
            <person name="Antonio M."/>
            <person name="Oren A."/>
            <person name="Chaudhuri R.R."/>
            <person name="La Ragione R."/>
            <person name="Hildebrand F."/>
            <person name="Pallen M.J."/>
        </authorList>
    </citation>
    <scope>NUCLEOTIDE SEQUENCE</scope>
    <source>
        <strain evidence="1">ChiBcec8-13705</strain>
    </source>
</reference>
<reference evidence="1" key="2">
    <citation type="submission" date="2021-04" db="EMBL/GenBank/DDBJ databases">
        <authorList>
            <person name="Gilroy R."/>
        </authorList>
    </citation>
    <scope>NUCLEOTIDE SEQUENCE</scope>
    <source>
        <strain evidence="1">ChiBcec8-13705</strain>
    </source>
</reference>
<evidence type="ECO:0000313" key="2">
    <source>
        <dbReference type="Proteomes" id="UP000886803"/>
    </source>
</evidence>
<dbReference type="CDD" id="cd03801">
    <property type="entry name" value="GT4_PimA-like"/>
    <property type="match status" value="1"/>
</dbReference>
<dbReference type="GO" id="GO:0016757">
    <property type="term" value="F:glycosyltransferase activity"/>
    <property type="evidence" value="ECO:0007669"/>
    <property type="project" value="TreeGrafter"/>
</dbReference>
<sequence length="431" mass="45216">MNVLWLVSITIPAAAAACGLPPREVGGGWLTGQLGALAALPDAPALTICSVDARLAAPASGAAEGIRYRVLNAGPNMLGAAFSKLLREGGFDLVHIWGTEYPAAAALHKAALAAGVPALVGIQGVMADCAAHLLDGVPDRYRKAGPVEHAINRVVPGALLDLSQKNFDALAASEAALLQNARYVTGRTAFDRAAVSRMAPAARYYPCNETLRPGFYTGACWTPRTFGAAPRLLMTQGNYPLKNLHTALAALPALRRRWPGLTLDVAGWPPLDKGPLLRPVIARMFPYQTFCRRLARQLGVADCVHYTGPLAESAMRQAYLDADCYLLPSFSENSPNSLGEAMLLGLPCVASRVGGIPDLLADGTEGRLYAPATDPAALADAVAAVLASPDEGAALGLAARKRALSTHDPAANAAQLQAIYRAILIEEARRP</sequence>
<dbReference type="Gene3D" id="3.40.50.2000">
    <property type="entry name" value="Glycogen Phosphorylase B"/>
    <property type="match status" value="2"/>
</dbReference>
<dbReference type="SUPFAM" id="SSF53756">
    <property type="entry name" value="UDP-Glycosyltransferase/glycogen phosphorylase"/>
    <property type="match status" value="1"/>
</dbReference>
<protein>
    <submittedName>
        <fullName evidence="1">Glycosyltransferase</fullName>
    </submittedName>
</protein>
<organism evidence="1 2">
    <name type="scientific">Candidatus Gemmiger avicola</name>
    <dbReference type="NCBI Taxonomy" id="2838605"/>
    <lineage>
        <taxon>Bacteria</taxon>
        <taxon>Bacillati</taxon>
        <taxon>Bacillota</taxon>
        <taxon>Clostridia</taxon>
        <taxon>Eubacteriales</taxon>
        <taxon>Gemmiger</taxon>
    </lineage>
</organism>
<gene>
    <name evidence="1" type="ORF">H9945_07995</name>
</gene>